<feature type="compositionally biased region" description="Polar residues" evidence="5">
    <location>
        <begin position="505"/>
        <end position="515"/>
    </location>
</feature>
<dbReference type="Proteomes" id="UP000694843">
    <property type="component" value="Unplaced"/>
</dbReference>
<dbReference type="InterPro" id="IPR011990">
    <property type="entry name" value="TPR-like_helical_dom_sf"/>
</dbReference>
<gene>
    <name evidence="8" type="primary">LOC108672533</name>
</gene>
<evidence type="ECO:0000256" key="5">
    <source>
        <dbReference type="SAM" id="MobiDB-lite"/>
    </source>
</evidence>
<organism evidence="7 8">
    <name type="scientific">Hyalella azteca</name>
    <name type="common">Amphipod</name>
    <dbReference type="NCBI Taxonomy" id="294128"/>
    <lineage>
        <taxon>Eukaryota</taxon>
        <taxon>Metazoa</taxon>
        <taxon>Ecdysozoa</taxon>
        <taxon>Arthropoda</taxon>
        <taxon>Crustacea</taxon>
        <taxon>Multicrustacea</taxon>
        <taxon>Malacostraca</taxon>
        <taxon>Eumalacostraca</taxon>
        <taxon>Peracarida</taxon>
        <taxon>Amphipoda</taxon>
        <taxon>Senticaudata</taxon>
        <taxon>Talitrida</taxon>
        <taxon>Talitroidea</taxon>
        <taxon>Hyalellidae</taxon>
        <taxon>Hyalella</taxon>
    </lineage>
</organism>
<dbReference type="InterPro" id="IPR050869">
    <property type="entry name" value="H3K4_H4K5_MeTrfase"/>
</dbReference>
<dbReference type="InterPro" id="IPR002893">
    <property type="entry name" value="Znf_MYND"/>
</dbReference>
<dbReference type="GO" id="GO:0008270">
    <property type="term" value="F:zinc ion binding"/>
    <property type="evidence" value="ECO:0007669"/>
    <property type="project" value="UniProtKB-KW"/>
</dbReference>
<protein>
    <submittedName>
        <fullName evidence="8">Uncharacterized protein LOC108672533 isoform X1</fullName>
    </submittedName>
</protein>
<dbReference type="PANTHER" id="PTHR12197">
    <property type="entry name" value="HISTONE-LYSINE N-METHYLTRANSFERASE SMYD"/>
    <property type="match status" value="1"/>
</dbReference>
<evidence type="ECO:0000313" key="7">
    <source>
        <dbReference type="Proteomes" id="UP000694843"/>
    </source>
</evidence>
<dbReference type="KEGG" id="hazt:108672533"/>
<feature type="region of interest" description="Disordered" evidence="5">
    <location>
        <begin position="361"/>
        <end position="452"/>
    </location>
</feature>
<evidence type="ECO:0000313" key="8">
    <source>
        <dbReference type="RefSeq" id="XP_018015709.1"/>
    </source>
</evidence>
<dbReference type="OrthoDB" id="265717at2759"/>
<accession>A0A8B7NPQ9</accession>
<dbReference type="RefSeq" id="XP_018015709.1">
    <property type="nucleotide sequence ID" value="XM_018160220.2"/>
</dbReference>
<reference evidence="8" key="1">
    <citation type="submission" date="2025-08" db="UniProtKB">
        <authorList>
            <consortium name="RefSeq"/>
        </authorList>
    </citation>
    <scope>IDENTIFICATION</scope>
    <source>
        <tissue evidence="8">Whole organism</tissue>
    </source>
</reference>
<proteinExistence type="predicted"/>
<dbReference type="Gene3D" id="1.10.220.160">
    <property type="match status" value="1"/>
</dbReference>
<dbReference type="Gene3D" id="1.25.40.970">
    <property type="match status" value="1"/>
</dbReference>
<feature type="compositionally biased region" description="Basic and acidic residues" evidence="5">
    <location>
        <begin position="489"/>
        <end position="504"/>
    </location>
</feature>
<feature type="domain" description="MYND-type" evidence="6">
    <location>
        <begin position="44"/>
        <end position="85"/>
    </location>
</feature>
<dbReference type="PANTHER" id="PTHR12197:SF251">
    <property type="entry name" value="EG:BACR7C10.4 PROTEIN"/>
    <property type="match status" value="1"/>
</dbReference>
<evidence type="ECO:0000256" key="2">
    <source>
        <dbReference type="ARBA" id="ARBA00022771"/>
    </source>
</evidence>
<evidence type="ECO:0000256" key="4">
    <source>
        <dbReference type="PROSITE-ProRule" id="PRU00134"/>
    </source>
</evidence>
<feature type="compositionally biased region" description="Acidic residues" evidence="5">
    <location>
        <begin position="365"/>
        <end position="374"/>
    </location>
</feature>
<dbReference type="Gene3D" id="2.170.270.10">
    <property type="entry name" value="SET domain"/>
    <property type="match status" value="1"/>
</dbReference>
<dbReference type="Gene3D" id="6.10.140.2220">
    <property type="match status" value="1"/>
</dbReference>
<name>A0A8B7NPQ9_HYAAZ</name>
<evidence type="ECO:0000256" key="3">
    <source>
        <dbReference type="ARBA" id="ARBA00022833"/>
    </source>
</evidence>
<dbReference type="SUPFAM" id="SSF144232">
    <property type="entry name" value="HIT/MYND zinc finger-like"/>
    <property type="match status" value="1"/>
</dbReference>
<keyword evidence="1" id="KW-0479">Metal-binding</keyword>
<dbReference type="Pfam" id="PF01753">
    <property type="entry name" value="zf-MYND"/>
    <property type="match status" value="1"/>
</dbReference>
<dbReference type="PROSITE" id="PS01360">
    <property type="entry name" value="ZF_MYND_1"/>
    <property type="match status" value="1"/>
</dbReference>
<dbReference type="GO" id="GO:0005634">
    <property type="term" value="C:nucleus"/>
    <property type="evidence" value="ECO:0007669"/>
    <property type="project" value="TreeGrafter"/>
</dbReference>
<dbReference type="SUPFAM" id="SSF82199">
    <property type="entry name" value="SET domain"/>
    <property type="match status" value="1"/>
</dbReference>
<dbReference type="PROSITE" id="PS50865">
    <property type="entry name" value="ZF_MYND_2"/>
    <property type="match status" value="1"/>
</dbReference>
<dbReference type="AlphaFoldDB" id="A0A8B7NPQ9"/>
<feature type="compositionally biased region" description="Polar residues" evidence="5">
    <location>
        <begin position="537"/>
        <end position="546"/>
    </location>
</feature>
<dbReference type="Gene3D" id="1.25.40.10">
    <property type="entry name" value="Tetratricopeptide repeat domain"/>
    <property type="match status" value="1"/>
</dbReference>
<feature type="region of interest" description="Disordered" evidence="5">
    <location>
        <begin position="774"/>
        <end position="793"/>
    </location>
</feature>
<sequence>MRDYWGYRAREQRNKKISLKKGEVVLTSEPFAYVIENDRRGQYCESCLVSNRLKPLSPCKKCGFTFYCSAACVQESWDAVHSRECSKLKQYRCGKGELIPSFARLLARILFRLQDGGEKFEEKYCNNRGRKFKDLMNHYKDIKNDSVRMRDVRSMMRILNEFIGHENVPNESDFIGIYGRALVNRFCLSDEVNVPMGSAVFLAASIFDHSCMPNAHPSFIGKKLYIRTLVDLPELNLDKVFISYIDCVNSREMRRLDLHRNWYFMCECDLCNDQERALYENYITCENPMCEQMIRVPDRYSKPECTQPPKPMDDDNSTALQKALQAAKIQFKFASVPVNPFASQDACLSYMFYDKNRFQPASDSECSEVTDESEPNTPERARSPEPNLNGSEEEMLQPPNGNEENISLESGLQNSEESQKVHINGVSDEKQDSVQNESNDAVVIHKNKPRHEDALTNGELTCAANRDDAATNKATGAKPKTFKKKNKALLENKKSGNPDGRTDKLLNTNEGSVKSRSSDSELQLVISNDIGKDESSSHMTNGGTSTEDFHSATENKTPVVDGGSQPEAPRNKKIKKLRRKAPVFEKSDVLCEGCKCYVDRNTLREYRSTVSFTIQRLKDMKEDNPNFQVVTDVLERQGTILPKLNVWRVRALDFAFNATFCGGAWMLALKYGMDNLEGMKYYYGPEHPTLGLYFMKLGKVHMNLKEYRKGLQFVQEAHNILSVAMGPKHPFITEELHNLEMMANEDIEIYIERRLAKRCQQRTESACPCCGKKKGTSHYGGHVQEEDEKPWEKDRRIKQMMQEDSKYFSSNDFTKY</sequence>
<feature type="compositionally biased region" description="Polar residues" evidence="5">
    <location>
        <begin position="399"/>
        <end position="416"/>
    </location>
</feature>
<keyword evidence="3" id="KW-0862">Zinc</keyword>
<dbReference type="InterPro" id="IPR046341">
    <property type="entry name" value="SET_dom_sf"/>
</dbReference>
<evidence type="ECO:0000256" key="1">
    <source>
        <dbReference type="ARBA" id="ARBA00022723"/>
    </source>
</evidence>
<feature type="region of interest" description="Disordered" evidence="5">
    <location>
        <begin position="489"/>
        <end position="573"/>
    </location>
</feature>
<evidence type="ECO:0000259" key="6">
    <source>
        <dbReference type="PROSITE" id="PS50865"/>
    </source>
</evidence>
<keyword evidence="7" id="KW-1185">Reference proteome</keyword>
<keyword evidence="2 4" id="KW-0863">Zinc-finger</keyword>
<dbReference type="GeneID" id="108672533"/>